<evidence type="ECO:0000313" key="1">
    <source>
        <dbReference type="EMBL" id="MDB8743463.1"/>
    </source>
</evidence>
<dbReference type="AlphaFoldDB" id="A0AAW6E160"/>
<organism evidence="1 2">
    <name type="scientific">Ruminococcus bicirculans</name>
    <name type="common">ex Wegman et al. 2014</name>
    <dbReference type="NCBI Taxonomy" id="1160721"/>
    <lineage>
        <taxon>Bacteria</taxon>
        <taxon>Bacillati</taxon>
        <taxon>Bacillota</taxon>
        <taxon>Clostridia</taxon>
        <taxon>Eubacteriales</taxon>
        <taxon>Oscillospiraceae</taxon>
        <taxon>Ruminococcus</taxon>
    </lineage>
</organism>
<protein>
    <submittedName>
        <fullName evidence="1">Uncharacterized protein</fullName>
    </submittedName>
</protein>
<reference evidence="1" key="1">
    <citation type="submission" date="2023-01" db="EMBL/GenBank/DDBJ databases">
        <title>Human gut microbiome strain richness.</title>
        <authorList>
            <person name="Chen-Liaw A."/>
        </authorList>
    </citation>
    <scope>NUCLEOTIDE SEQUENCE</scope>
    <source>
        <strain evidence="1">1001275st1_F4_1001275B_160808</strain>
    </source>
</reference>
<gene>
    <name evidence="1" type="ORF">PNU62_00340</name>
</gene>
<proteinExistence type="predicted"/>
<dbReference type="Proteomes" id="UP001211015">
    <property type="component" value="Unassembled WGS sequence"/>
</dbReference>
<accession>A0AAW6E160</accession>
<dbReference type="EMBL" id="JAQMLV010000001">
    <property type="protein sequence ID" value="MDB8743463.1"/>
    <property type="molecule type" value="Genomic_DNA"/>
</dbReference>
<name>A0AAW6E160_9FIRM</name>
<sequence>MELLLQMGHGMQEMSIDLIKSWGGGSIIISPSNFKVPGIESVKKFADKIHKVNGNVLFDPQMFYPKNGHEKLKAYDYWIDENVSITSAKGNEQIDRELFRINLIINSSYIILPGIAMNEDSLHYGIEWMKSSIEYFRKKTDKPLLGTICLFSETIRNSNVIEWLAEELKSVSVDGYYILARPSNNEYINSDPLWLTGMLKLLTCLKLANKKVFVGYSSHQSLIYSLADVDGIASGSYMNTRSFVPDKFKSDRDNGVKKKSTWFYVPSALCEYKAALLDVAMTRGFLDLFKPQGEYYNEYSAMLFKGAQPSSTNYNETNSFKHYLHCLKIQCSMLSKKTYHETYAAYEFMINAAEMQLKTIKSKGISGQNRDITPAIEANRIAMCANNEDYGFKLGMEWK</sequence>
<comment type="caution">
    <text evidence="1">The sequence shown here is derived from an EMBL/GenBank/DDBJ whole genome shotgun (WGS) entry which is preliminary data.</text>
</comment>
<dbReference type="RefSeq" id="WP_195388595.1">
    <property type="nucleotide sequence ID" value="NZ_JADNGL010000011.1"/>
</dbReference>
<evidence type="ECO:0000313" key="2">
    <source>
        <dbReference type="Proteomes" id="UP001211015"/>
    </source>
</evidence>